<comment type="caution">
    <text evidence="7">The sequence shown here is derived from an EMBL/GenBank/DDBJ whole genome shotgun (WGS) entry which is preliminary data.</text>
</comment>
<sequence>MKLISWNVNGARACASKGALEWIKQAKPDFIGFQEVKAKAEQLPKDFSQLGFNTLYVNSAKRAGYSGVATLSNFKSEIFNARFFDDDEGRVIEHVFGNTHLFNIYFPNGQSGDERLAFKMDFYAKFLAHIKALAQAGKSVIFCGDVNTAHREIDLARPKQNEDVSGFLPIERAWIDDVIAAGFVDTFRLVRGDEKDRYSWWSYRAGARQRNVGWRIDYFFVSSDLASKVKNADILADITGSDHCPVMLEIDL</sequence>
<name>A0ABT8T845_9BACT</name>
<reference evidence="7 8" key="1">
    <citation type="submission" date="2023-06" db="EMBL/GenBank/DDBJ databases">
        <title>Campylobacter magnum sp. nov., isolated from cecal contents of domestic pigs (Sus scrofa domesticus).</title>
        <authorList>
            <person name="Papic B."/>
            <person name="Gruntar I."/>
        </authorList>
    </citation>
    <scope>NUCLEOTIDE SEQUENCE [LARGE SCALE GENOMIC DNA]</scope>
    <source>
        <strain evidence="8">34484-21</strain>
    </source>
</reference>
<dbReference type="RefSeq" id="WP_302244468.1">
    <property type="nucleotide sequence ID" value="NZ_JAULJQ010000006.1"/>
</dbReference>
<evidence type="ECO:0000259" key="6">
    <source>
        <dbReference type="Pfam" id="PF03372"/>
    </source>
</evidence>
<dbReference type="EMBL" id="JAULJQ010000006">
    <property type="protein sequence ID" value="MDO2409656.1"/>
    <property type="molecule type" value="Genomic_DNA"/>
</dbReference>
<dbReference type="NCBIfam" id="TIGR00633">
    <property type="entry name" value="xth"/>
    <property type="match status" value="1"/>
</dbReference>
<protein>
    <submittedName>
        <fullName evidence="7">Exodeoxyribonuclease III</fullName>
    </submittedName>
</protein>
<dbReference type="PROSITE" id="PS51435">
    <property type="entry name" value="AP_NUCLEASE_F1_4"/>
    <property type="match status" value="1"/>
</dbReference>
<comment type="cofactor">
    <cofactor evidence="1">
        <name>Mg(2+)</name>
        <dbReference type="ChEBI" id="CHEBI:18420"/>
    </cofactor>
</comment>
<dbReference type="Gene3D" id="3.60.10.10">
    <property type="entry name" value="Endonuclease/exonuclease/phosphatase"/>
    <property type="match status" value="1"/>
</dbReference>
<evidence type="ECO:0000256" key="5">
    <source>
        <dbReference type="ARBA" id="ARBA00022842"/>
    </source>
</evidence>
<dbReference type="PANTHER" id="PTHR22748">
    <property type="entry name" value="AP ENDONUCLEASE"/>
    <property type="match status" value="1"/>
</dbReference>
<dbReference type="InterPro" id="IPR036691">
    <property type="entry name" value="Endo/exonu/phosph_ase_sf"/>
</dbReference>
<keyword evidence="3" id="KW-0479">Metal-binding</keyword>
<evidence type="ECO:0000256" key="1">
    <source>
        <dbReference type="ARBA" id="ARBA00001946"/>
    </source>
</evidence>
<evidence type="ECO:0000256" key="3">
    <source>
        <dbReference type="ARBA" id="ARBA00022723"/>
    </source>
</evidence>
<proteinExistence type="inferred from homology"/>
<evidence type="ECO:0000313" key="8">
    <source>
        <dbReference type="Proteomes" id="UP001171111"/>
    </source>
</evidence>
<dbReference type="Pfam" id="PF03372">
    <property type="entry name" value="Exo_endo_phos"/>
    <property type="match status" value="1"/>
</dbReference>
<dbReference type="SUPFAM" id="SSF56219">
    <property type="entry name" value="DNase I-like"/>
    <property type="match status" value="1"/>
</dbReference>
<keyword evidence="8" id="KW-1185">Reference proteome</keyword>
<organism evidence="7 8">
    <name type="scientific">Campylobacter magnus</name>
    <dbReference type="NCBI Taxonomy" id="3026462"/>
    <lineage>
        <taxon>Bacteria</taxon>
        <taxon>Pseudomonadati</taxon>
        <taxon>Campylobacterota</taxon>
        <taxon>Epsilonproteobacteria</taxon>
        <taxon>Campylobacterales</taxon>
        <taxon>Campylobacteraceae</taxon>
        <taxon>Campylobacter</taxon>
    </lineage>
</organism>
<evidence type="ECO:0000256" key="4">
    <source>
        <dbReference type="ARBA" id="ARBA00022801"/>
    </source>
</evidence>
<dbReference type="PANTHER" id="PTHR22748:SF6">
    <property type="entry name" value="DNA-(APURINIC OR APYRIMIDINIC SITE) ENDONUCLEASE"/>
    <property type="match status" value="1"/>
</dbReference>
<evidence type="ECO:0000313" key="7">
    <source>
        <dbReference type="EMBL" id="MDO2409656.1"/>
    </source>
</evidence>
<dbReference type="NCBIfam" id="TIGR00195">
    <property type="entry name" value="exoDNase_III"/>
    <property type="match status" value="1"/>
</dbReference>
<gene>
    <name evidence="7" type="ORF">Q2362_06035</name>
</gene>
<dbReference type="InterPro" id="IPR004808">
    <property type="entry name" value="AP_endonuc_1"/>
</dbReference>
<dbReference type="InterPro" id="IPR005135">
    <property type="entry name" value="Endo/exonuclease/phosphatase"/>
</dbReference>
<keyword evidence="5" id="KW-0460">Magnesium</keyword>
<accession>A0ABT8T845</accession>
<feature type="domain" description="Endonuclease/exonuclease/phosphatase" evidence="6">
    <location>
        <begin position="4"/>
        <end position="243"/>
    </location>
</feature>
<keyword evidence="4" id="KW-0378">Hydrolase</keyword>
<evidence type="ECO:0000256" key="2">
    <source>
        <dbReference type="ARBA" id="ARBA00007092"/>
    </source>
</evidence>
<dbReference type="Proteomes" id="UP001171111">
    <property type="component" value="Unassembled WGS sequence"/>
</dbReference>
<comment type="similarity">
    <text evidence="2">Belongs to the DNA repair enzymes AP/ExoA family.</text>
</comment>